<comment type="similarity">
    <text evidence="1 5">Belongs to the 5-formyltetrahydrofolate cyclo-ligase family.</text>
</comment>
<dbReference type="SUPFAM" id="SSF100950">
    <property type="entry name" value="NagB/RpiA/CoA transferase-like"/>
    <property type="match status" value="1"/>
</dbReference>
<keyword evidence="5" id="KW-0460">Magnesium</keyword>
<evidence type="ECO:0000313" key="7">
    <source>
        <dbReference type="Proteomes" id="UP000181936"/>
    </source>
</evidence>
<proteinExistence type="inferred from homology"/>
<name>A0A1L3MPW0_9BACI</name>
<dbReference type="RefSeq" id="WP_072579173.1">
    <property type="nucleotide sequence ID" value="NZ_CP016020.1"/>
</dbReference>
<dbReference type="KEGG" id="bwh:A9C19_06270"/>
<dbReference type="EC" id="6.3.3.2" evidence="5"/>
<comment type="catalytic activity">
    <reaction evidence="5">
        <text>(6S)-5-formyl-5,6,7,8-tetrahydrofolate + ATP = (6R)-5,10-methenyltetrahydrofolate + ADP + phosphate</text>
        <dbReference type="Rhea" id="RHEA:10488"/>
        <dbReference type="ChEBI" id="CHEBI:30616"/>
        <dbReference type="ChEBI" id="CHEBI:43474"/>
        <dbReference type="ChEBI" id="CHEBI:57455"/>
        <dbReference type="ChEBI" id="CHEBI:57457"/>
        <dbReference type="ChEBI" id="CHEBI:456216"/>
        <dbReference type="EC" id="6.3.3.2"/>
    </reaction>
</comment>
<keyword evidence="7" id="KW-1185">Reference proteome</keyword>
<protein>
    <recommendedName>
        <fullName evidence="5">5-formyltetrahydrofolate cyclo-ligase</fullName>
        <ecNumber evidence="5">6.3.3.2</ecNumber>
    </recommendedName>
</protein>
<dbReference type="NCBIfam" id="TIGR02727">
    <property type="entry name" value="MTHFS_bact"/>
    <property type="match status" value="1"/>
</dbReference>
<dbReference type="Pfam" id="PF01812">
    <property type="entry name" value="5-FTHF_cyc-lig"/>
    <property type="match status" value="1"/>
</dbReference>
<evidence type="ECO:0000313" key="6">
    <source>
        <dbReference type="EMBL" id="APH04383.1"/>
    </source>
</evidence>
<sequence>MLNNKNHIRTYIKKILSEMDELAHKNSSQTIHTRLFLTDYWTESKVIAITVSRGREIETIPIIQKAWSEQKKVLVPKCYPKTNEMEFREITSLHQLEQVYFGLSEPKVQVTNLVLPNQIDLIIVPGVCFDQKGYRIGYGGGYYDRYLEAFRGRTLSLSFRFQLVDEVPREAHDRAVQLIVTEDEVIHCDRND</sequence>
<dbReference type="OrthoDB" id="9801938at2"/>
<dbReference type="GO" id="GO:0009396">
    <property type="term" value="P:folic acid-containing compound biosynthetic process"/>
    <property type="evidence" value="ECO:0007669"/>
    <property type="project" value="TreeGrafter"/>
</dbReference>
<dbReference type="PANTHER" id="PTHR23407:SF1">
    <property type="entry name" value="5-FORMYLTETRAHYDROFOLATE CYCLO-LIGASE"/>
    <property type="match status" value="1"/>
</dbReference>
<evidence type="ECO:0000256" key="4">
    <source>
        <dbReference type="PIRSR" id="PIRSR006806-1"/>
    </source>
</evidence>
<keyword evidence="2 4" id="KW-0547">Nucleotide-binding</keyword>
<evidence type="ECO:0000256" key="5">
    <source>
        <dbReference type="RuleBase" id="RU361279"/>
    </source>
</evidence>
<dbReference type="GO" id="GO:0046872">
    <property type="term" value="F:metal ion binding"/>
    <property type="evidence" value="ECO:0007669"/>
    <property type="project" value="UniProtKB-KW"/>
</dbReference>
<dbReference type="Gene3D" id="3.40.50.10420">
    <property type="entry name" value="NagB/RpiA/CoA transferase-like"/>
    <property type="match status" value="1"/>
</dbReference>
<keyword evidence="5" id="KW-0479">Metal-binding</keyword>
<feature type="binding site" evidence="4">
    <location>
        <position position="56"/>
    </location>
    <ligand>
        <name>substrate</name>
    </ligand>
</feature>
<feature type="binding site" evidence="4">
    <location>
        <begin position="5"/>
        <end position="9"/>
    </location>
    <ligand>
        <name>ATP</name>
        <dbReference type="ChEBI" id="CHEBI:30616"/>
    </ligand>
</feature>
<evidence type="ECO:0000256" key="3">
    <source>
        <dbReference type="ARBA" id="ARBA00022840"/>
    </source>
</evidence>
<dbReference type="GO" id="GO:0030272">
    <property type="term" value="F:5-formyltetrahydrofolate cyclo-ligase activity"/>
    <property type="evidence" value="ECO:0007669"/>
    <property type="project" value="UniProtKB-EC"/>
</dbReference>
<keyword evidence="3 4" id="KW-0067">ATP-binding</keyword>
<dbReference type="InterPro" id="IPR024185">
    <property type="entry name" value="FTHF_cligase-like_sf"/>
</dbReference>
<gene>
    <name evidence="6" type="ORF">A9C19_06270</name>
</gene>
<dbReference type="InterPro" id="IPR002698">
    <property type="entry name" value="FTHF_cligase"/>
</dbReference>
<reference evidence="6 7" key="1">
    <citation type="journal article" date="2016" name="Sci. Rep.">
        <title>Complete genome sequence and transcriptomic analysis of a novel marine strain Bacillus weihaiensis reveals the mechanism of brown algae degradation.</title>
        <authorList>
            <person name="Zhu Y."/>
            <person name="Chen P."/>
            <person name="Bao Y."/>
            <person name="Men Y."/>
            <person name="Zeng Y."/>
            <person name="Yang J."/>
            <person name="Sun J."/>
            <person name="Sun Y."/>
        </authorList>
    </citation>
    <scope>NUCLEOTIDE SEQUENCE [LARGE SCALE GENOMIC DNA]</scope>
    <source>
        <strain evidence="6 7">Alg07</strain>
    </source>
</reference>
<dbReference type="STRING" id="1547283.A9C19_06270"/>
<keyword evidence="6" id="KW-0436">Ligase</keyword>
<evidence type="ECO:0000256" key="1">
    <source>
        <dbReference type="ARBA" id="ARBA00010638"/>
    </source>
</evidence>
<dbReference type="GO" id="GO:0035999">
    <property type="term" value="P:tetrahydrofolate interconversion"/>
    <property type="evidence" value="ECO:0007669"/>
    <property type="project" value="TreeGrafter"/>
</dbReference>
<feature type="binding site" evidence="4">
    <location>
        <begin position="135"/>
        <end position="143"/>
    </location>
    <ligand>
        <name>ATP</name>
        <dbReference type="ChEBI" id="CHEBI:30616"/>
    </ligand>
</feature>
<dbReference type="EMBL" id="CP016020">
    <property type="protein sequence ID" value="APH04383.1"/>
    <property type="molecule type" value="Genomic_DNA"/>
</dbReference>
<organism evidence="6 7">
    <name type="scientific">Bacillus weihaiensis</name>
    <dbReference type="NCBI Taxonomy" id="1547283"/>
    <lineage>
        <taxon>Bacteria</taxon>
        <taxon>Bacillati</taxon>
        <taxon>Bacillota</taxon>
        <taxon>Bacilli</taxon>
        <taxon>Bacillales</taxon>
        <taxon>Bacillaceae</taxon>
        <taxon>Bacillus</taxon>
    </lineage>
</organism>
<dbReference type="InterPro" id="IPR037171">
    <property type="entry name" value="NagB/RpiA_transferase-like"/>
</dbReference>
<feature type="binding site" evidence="4">
    <location>
        <position position="51"/>
    </location>
    <ligand>
        <name>substrate</name>
    </ligand>
</feature>
<evidence type="ECO:0000256" key="2">
    <source>
        <dbReference type="ARBA" id="ARBA00022741"/>
    </source>
</evidence>
<dbReference type="AlphaFoldDB" id="A0A1L3MPW0"/>
<dbReference type="GO" id="GO:0005524">
    <property type="term" value="F:ATP binding"/>
    <property type="evidence" value="ECO:0007669"/>
    <property type="project" value="UniProtKB-KW"/>
</dbReference>
<dbReference type="PIRSF" id="PIRSF006806">
    <property type="entry name" value="FTHF_cligase"/>
    <property type="match status" value="1"/>
</dbReference>
<comment type="cofactor">
    <cofactor evidence="5">
        <name>Mg(2+)</name>
        <dbReference type="ChEBI" id="CHEBI:18420"/>
    </cofactor>
</comment>
<dbReference type="PANTHER" id="PTHR23407">
    <property type="entry name" value="ATPASE INHIBITOR/5-FORMYLTETRAHYDROFOLATE CYCLO-LIGASE"/>
    <property type="match status" value="1"/>
</dbReference>
<accession>A0A1L3MPW0</accession>
<dbReference type="Proteomes" id="UP000181936">
    <property type="component" value="Chromosome"/>
</dbReference>